<protein>
    <submittedName>
        <fullName evidence="1">Uncharacterized protein</fullName>
    </submittedName>
</protein>
<gene>
    <name evidence="1" type="ORF">GWM34_00725</name>
</gene>
<name>A0ACB7FUG6_9ASCO</name>
<dbReference type="EMBL" id="JAENJO010000001">
    <property type="protein sequence ID" value="KAG8204917.1"/>
    <property type="molecule type" value="Genomic_DNA"/>
</dbReference>
<keyword evidence="2" id="KW-1185">Reference proteome</keyword>
<reference evidence="1" key="1">
    <citation type="submission" date="2020-12" db="EMBL/GenBank/DDBJ databases">
        <title>Draft Genome of Candida africana.</title>
        <authorList>
            <person name="Ayanbimpe G.M."/>
            <person name="Enweani I.B."/>
            <person name="Aguiyi J.C."/>
            <person name="Nnadi U.P."/>
            <person name="Izam Y."/>
            <person name="Ubani A."/>
            <person name="Ngene A.C."/>
        </authorList>
    </citation>
    <scope>NUCLEOTIDE SEQUENCE</scope>
    <source>
        <strain evidence="1">CEC4854</strain>
    </source>
</reference>
<feature type="non-terminal residue" evidence="1">
    <location>
        <position position="1"/>
    </location>
</feature>
<comment type="caution">
    <text evidence="1">The sequence shown here is derived from an EMBL/GenBank/DDBJ whole genome shotgun (WGS) entry which is preliminary data.</text>
</comment>
<dbReference type="Proteomes" id="UP000742417">
    <property type="component" value="Unassembled WGS sequence"/>
</dbReference>
<sequence>MSSSNPSITIIGSLNYDLVTYTNKVPQGGETYQANSFETHVGGKGLNESIAVAKLTPKNSVLLSSTTTTTTTSGDGDGAIRMVGKIGDDSFGQQLKQFLIDNKVNVDHVHTVNNQTSGVAVILVEEETGENRILITLGANGELKLDDKEYESIFPKTTGSITTTTTKEGEGGYLSFVILQNEYPDTVKSINWIKSNRPQLNIAYNPSPFKSELITKELLSKIDLLIVNEGEALDVANHLLKNSHQQDLIDKINQINKSNVTNSTGDNHTLLVEVFLKLAIELQKLINPDNVQIIVITMGSKGSIYIAKNSGGGGGSQTTPQFIKSRKVEKVIDTTGAGDTFFGAIVLNLALGKLIDYAIKFATTASSLTIQKKGAAEGIPSYEELMEIL</sequence>
<accession>A0ACB7FUG6</accession>
<evidence type="ECO:0000313" key="2">
    <source>
        <dbReference type="Proteomes" id="UP000742417"/>
    </source>
</evidence>
<proteinExistence type="predicted"/>
<organism evidence="1 2">
    <name type="scientific">Candida africana</name>
    <dbReference type="NCBI Taxonomy" id="241526"/>
    <lineage>
        <taxon>Eukaryota</taxon>
        <taxon>Fungi</taxon>
        <taxon>Dikarya</taxon>
        <taxon>Ascomycota</taxon>
        <taxon>Saccharomycotina</taxon>
        <taxon>Pichiomycetes</taxon>
        <taxon>Debaryomycetaceae</taxon>
        <taxon>Candida/Lodderomyces clade</taxon>
        <taxon>Candida</taxon>
    </lineage>
</organism>
<evidence type="ECO:0000313" key="1">
    <source>
        <dbReference type="EMBL" id="KAG8204917.1"/>
    </source>
</evidence>